<accession>A0A9D3XXM6</accession>
<comment type="caution">
    <text evidence="4">The sequence shown here is derived from an EMBL/GenBank/DDBJ whole genome shotgun (WGS) entry which is preliminary data.</text>
</comment>
<feature type="domain" description="Ig-like" evidence="3">
    <location>
        <begin position="1"/>
        <end position="79"/>
    </location>
</feature>
<dbReference type="GO" id="GO:0002376">
    <property type="term" value="P:immune system process"/>
    <property type="evidence" value="ECO:0007669"/>
    <property type="project" value="UniProtKB-KW"/>
</dbReference>
<dbReference type="Gene3D" id="2.60.40.10">
    <property type="entry name" value="Immunoglobulins"/>
    <property type="match status" value="1"/>
</dbReference>
<evidence type="ECO:0000313" key="4">
    <source>
        <dbReference type="EMBL" id="KAH1187060.1"/>
    </source>
</evidence>
<evidence type="ECO:0000259" key="3">
    <source>
        <dbReference type="PROSITE" id="PS50835"/>
    </source>
</evidence>
<dbReference type="Proteomes" id="UP000827986">
    <property type="component" value="Unassembled WGS sequence"/>
</dbReference>
<dbReference type="GO" id="GO:0007166">
    <property type="term" value="P:cell surface receptor signaling pathway"/>
    <property type="evidence" value="ECO:0007669"/>
    <property type="project" value="TreeGrafter"/>
</dbReference>
<protein>
    <recommendedName>
        <fullName evidence="3">Ig-like domain-containing protein</fullName>
    </recommendedName>
</protein>
<proteinExistence type="predicted"/>
<dbReference type="PANTHER" id="PTHR23268:SF117">
    <property type="entry name" value="T CELL RECEPTOR BETA VARIABLE 29-1"/>
    <property type="match status" value="1"/>
</dbReference>
<dbReference type="InterPro" id="IPR007110">
    <property type="entry name" value="Ig-like_dom"/>
</dbReference>
<evidence type="ECO:0000313" key="5">
    <source>
        <dbReference type="Proteomes" id="UP000827986"/>
    </source>
</evidence>
<keyword evidence="2" id="KW-0391">Immunity</keyword>
<reference evidence="4" key="1">
    <citation type="submission" date="2021-09" db="EMBL/GenBank/DDBJ databases">
        <title>The genome of Mauremys mutica provides insights into the evolution of semi-aquatic lifestyle.</title>
        <authorList>
            <person name="Gong S."/>
            <person name="Gao Y."/>
        </authorList>
    </citation>
    <scope>NUCLEOTIDE SEQUENCE</scope>
    <source>
        <strain evidence="4">MM-2020</strain>
        <tissue evidence="4">Muscle</tissue>
    </source>
</reference>
<dbReference type="InterPro" id="IPR050413">
    <property type="entry name" value="TCR_beta_variable"/>
</dbReference>
<dbReference type="Pfam" id="PF07686">
    <property type="entry name" value="V-set"/>
    <property type="match status" value="1"/>
</dbReference>
<evidence type="ECO:0000256" key="1">
    <source>
        <dbReference type="ARBA" id="ARBA00022729"/>
    </source>
</evidence>
<gene>
    <name evidence="4" type="ORF">KIL84_019809</name>
</gene>
<dbReference type="InterPro" id="IPR013783">
    <property type="entry name" value="Ig-like_fold"/>
</dbReference>
<dbReference type="PANTHER" id="PTHR23268">
    <property type="entry name" value="T-CELL RECEPTOR BETA CHAIN"/>
    <property type="match status" value="1"/>
</dbReference>
<dbReference type="PROSITE" id="PS50835">
    <property type="entry name" value="IG_LIKE"/>
    <property type="match status" value="1"/>
</dbReference>
<dbReference type="InterPro" id="IPR013106">
    <property type="entry name" value="Ig_V-set"/>
</dbReference>
<dbReference type="AlphaFoldDB" id="A0A9D3XXM6"/>
<name>A0A9D3XXM6_9SAUR</name>
<keyword evidence="1" id="KW-0732">Signal</keyword>
<dbReference type="GO" id="GO:0005886">
    <property type="term" value="C:plasma membrane"/>
    <property type="evidence" value="ECO:0007669"/>
    <property type="project" value="TreeGrafter"/>
</dbReference>
<dbReference type="SUPFAM" id="SSF48726">
    <property type="entry name" value="Immunoglobulin"/>
    <property type="match status" value="1"/>
</dbReference>
<evidence type="ECO:0000256" key="2">
    <source>
        <dbReference type="ARBA" id="ARBA00022859"/>
    </source>
</evidence>
<sequence>MKITCVQNETSYPYMYWYKQLQGEGPRLIAQSVDGFNATYEERYNETKFPITRLNTKISSMSVVDLRTQDSANYFCAASEHTVLGGDQPLIQKPDPQMREK</sequence>
<dbReference type="SMART" id="SM00406">
    <property type="entry name" value="IGv"/>
    <property type="match status" value="1"/>
</dbReference>
<organism evidence="4 5">
    <name type="scientific">Mauremys mutica</name>
    <name type="common">yellowpond turtle</name>
    <dbReference type="NCBI Taxonomy" id="74926"/>
    <lineage>
        <taxon>Eukaryota</taxon>
        <taxon>Metazoa</taxon>
        <taxon>Chordata</taxon>
        <taxon>Craniata</taxon>
        <taxon>Vertebrata</taxon>
        <taxon>Euteleostomi</taxon>
        <taxon>Archelosauria</taxon>
        <taxon>Testudinata</taxon>
        <taxon>Testudines</taxon>
        <taxon>Cryptodira</taxon>
        <taxon>Durocryptodira</taxon>
        <taxon>Testudinoidea</taxon>
        <taxon>Geoemydidae</taxon>
        <taxon>Geoemydinae</taxon>
        <taxon>Mauremys</taxon>
    </lineage>
</organism>
<keyword evidence="5" id="KW-1185">Reference proteome</keyword>
<dbReference type="EMBL" id="JAHDVG010000463">
    <property type="protein sequence ID" value="KAH1187060.1"/>
    <property type="molecule type" value="Genomic_DNA"/>
</dbReference>
<dbReference type="InterPro" id="IPR036179">
    <property type="entry name" value="Ig-like_dom_sf"/>
</dbReference>